<reference evidence="1 2" key="1">
    <citation type="submission" date="2023-01" db="EMBL/GenBank/DDBJ databases">
        <authorList>
            <person name="Whitehead M."/>
        </authorList>
    </citation>
    <scope>NUCLEOTIDE SEQUENCE [LARGE SCALE GENOMIC DNA]</scope>
</reference>
<evidence type="ECO:0000313" key="1">
    <source>
        <dbReference type="EMBL" id="CAI6369187.1"/>
    </source>
</evidence>
<organism evidence="1 2">
    <name type="scientific">Macrosiphum euphorbiae</name>
    <name type="common">potato aphid</name>
    <dbReference type="NCBI Taxonomy" id="13131"/>
    <lineage>
        <taxon>Eukaryota</taxon>
        <taxon>Metazoa</taxon>
        <taxon>Ecdysozoa</taxon>
        <taxon>Arthropoda</taxon>
        <taxon>Hexapoda</taxon>
        <taxon>Insecta</taxon>
        <taxon>Pterygota</taxon>
        <taxon>Neoptera</taxon>
        <taxon>Paraneoptera</taxon>
        <taxon>Hemiptera</taxon>
        <taxon>Sternorrhyncha</taxon>
        <taxon>Aphidomorpha</taxon>
        <taxon>Aphidoidea</taxon>
        <taxon>Aphididae</taxon>
        <taxon>Macrosiphini</taxon>
        <taxon>Macrosiphum</taxon>
    </lineage>
</organism>
<sequence length="121" mass="13812">MYESTIKSTLFPVHRGFGRSTVTGAVELISYTLDQFGFRSQVDVTFIDIAKAFALPLSNNHEVLVQYSRPTWNRRTVTIMVILNRWMSVCVSFWSQFRENSGFFGCSPRTSSIAVIIYSIL</sequence>
<accession>A0AAV0XML3</accession>
<gene>
    <name evidence="1" type="ORF">MEUPH1_LOCUS23454</name>
</gene>
<dbReference type="Proteomes" id="UP001160148">
    <property type="component" value="Unassembled WGS sequence"/>
</dbReference>
<name>A0AAV0XML3_9HEMI</name>
<dbReference type="EMBL" id="CARXXK010000005">
    <property type="protein sequence ID" value="CAI6369187.1"/>
    <property type="molecule type" value="Genomic_DNA"/>
</dbReference>
<evidence type="ECO:0000313" key="2">
    <source>
        <dbReference type="Proteomes" id="UP001160148"/>
    </source>
</evidence>
<comment type="caution">
    <text evidence="1">The sequence shown here is derived from an EMBL/GenBank/DDBJ whole genome shotgun (WGS) entry which is preliminary data.</text>
</comment>
<dbReference type="AlphaFoldDB" id="A0AAV0XML3"/>
<protein>
    <submittedName>
        <fullName evidence="1">Uncharacterized protein</fullName>
    </submittedName>
</protein>
<keyword evidence="2" id="KW-1185">Reference proteome</keyword>
<proteinExistence type="predicted"/>